<dbReference type="GO" id="GO:0000287">
    <property type="term" value="F:magnesium ion binding"/>
    <property type="evidence" value="ECO:0007669"/>
    <property type="project" value="UniProtKB-UniRule"/>
</dbReference>
<comment type="catalytic activity">
    <reaction evidence="2">
        <text>DNA(n) + a 2'-deoxyribonucleoside 5'-triphosphate = DNA(n+1) + diphosphate</text>
        <dbReference type="Rhea" id="RHEA:22508"/>
        <dbReference type="Rhea" id="RHEA-COMP:17339"/>
        <dbReference type="Rhea" id="RHEA-COMP:17340"/>
        <dbReference type="ChEBI" id="CHEBI:33019"/>
        <dbReference type="ChEBI" id="CHEBI:61560"/>
        <dbReference type="ChEBI" id="CHEBI:173112"/>
        <dbReference type="EC" id="2.7.7.7"/>
    </reaction>
</comment>
<dbReference type="InterPro" id="IPR022880">
    <property type="entry name" value="DNApol_IV"/>
</dbReference>
<evidence type="ECO:0000313" key="4">
    <source>
        <dbReference type="EMBL" id="GAE31909.1"/>
    </source>
</evidence>
<evidence type="ECO:0000256" key="1">
    <source>
        <dbReference type="ARBA" id="ARBA00010945"/>
    </source>
</evidence>
<dbReference type="Pfam" id="PF11799">
    <property type="entry name" value="IMS_C"/>
    <property type="match status" value="1"/>
</dbReference>
<dbReference type="PANTHER" id="PTHR11076:SF35">
    <property type="entry name" value="DNA REPAIR PROTEIN HOMOLOG YOBH"/>
    <property type="match status" value="1"/>
</dbReference>
<keyword evidence="2" id="KW-0963">Cytoplasm</keyword>
<dbReference type="Pfam" id="PF00817">
    <property type="entry name" value="IMS"/>
    <property type="match status" value="1"/>
</dbReference>
<dbReference type="Proteomes" id="UP000018895">
    <property type="component" value="Unassembled WGS sequence"/>
</dbReference>
<dbReference type="GO" id="GO:0003887">
    <property type="term" value="F:DNA-directed DNA polymerase activity"/>
    <property type="evidence" value="ECO:0007669"/>
    <property type="project" value="UniProtKB-UniRule"/>
</dbReference>
<feature type="active site" evidence="2">
    <location>
        <position position="106"/>
    </location>
</feature>
<dbReference type="PANTHER" id="PTHR11076">
    <property type="entry name" value="DNA REPAIR POLYMERASE UMUC / TRANSFERASE FAMILY MEMBER"/>
    <property type="match status" value="1"/>
</dbReference>
<dbReference type="Gene3D" id="3.30.70.270">
    <property type="match status" value="1"/>
</dbReference>
<keyword evidence="2" id="KW-0227">DNA damage</keyword>
<dbReference type="AlphaFoldDB" id="W4QKR9"/>
<proteinExistence type="inferred from homology"/>
<dbReference type="PROSITE" id="PS50173">
    <property type="entry name" value="UMUC"/>
    <property type="match status" value="1"/>
</dbReference>
<dbReference type="STRING" id="1236971.JCM9152_3405"/>
<dbReference type="Gene3D" id="1.10.150.20">
    <property type="entry name" value="5' to 3' exonuclease, C-terminal subdomain"/>
    <property type="match status" value="1"/>
</dbReference>
<keyword evidence="5" id="KW-1185">Reference proteome</keyword>
<gene>
    <name evidence="2" type="primary">dinB</name>
    <name evidence="4" type="ORF">JCM9152_3405</name>
</gene>
<comment type="subcellular location">
    <subcellularLocation>
        <location evidence="2">Cytoplasm</location>
    </subcellularLocation>
</comment>
<feature type="domain" description="UmuC" evidence="3">
    <location>
        <begin position="5"/>
        <end position="190"/>
    </location>
</feature>
<keyword evidence="2" id="KW-0239">DNA-directed DNA polymerase</keyword>
<protein>
    <recommendedName>
        <fullName evidence="2">DNA polymerase IV</fullName>
        <shortName evidence="2">Pol IV</shortName>
        <ecNumber evidence="2">2.7.7.7</ecNumber>
    </recommendedName>
</protein>
<comment type="caution">
    <text evidence="4">The sequence shown here is derived from an EMBL/GenBank/DDBJ whole genome shotgun (WGS) entry which is preliminary data.</text>
</comment>
<keyword evidence="2" id="KW-0238">DNA-binding</keyword>
<keyword evidence="2" id="KW-0234">DNA repair</keyword>
<dbReference type="EC" id="2.7.7.7" evidence="2"/>
<evidence type="ECO:0000313" key="5">
    <source>
        <dbReference type="Proteomes" id="UP000018895"/>
    </source>
</evidence>
<dbReference type="GO" id="GO:0005829">
    <property type="term" value="C:cytosol"/>
    <property type="evidence" value="ECO:0007669"/>
    <property type="project" value="TreeGrafter"/>
</dbReference>
<dbReference type="Gene3D" id="3.40.1170.60">
    <property type="match status" value="1"/>
</dbReference>
<reference evidence="4" key="1">
    <citation type="journal article" date="2014" name="Genome Announc.">
        <title>Draft Genome Sequences of Three Alkaliphilic Bacillus Strains, Bacillus wakoensis JCM 9140T, Bacillus akibai JCM 9157T, and Bacillus hemicellulosilyticus JCM 9152T.</title>
        <authorList>
            <person name="Yuki M."/>
            <person name="Oshima K."/>
            <person name="Suda W."/>
            <person name="Oshida Y."/>
            <person name="Kitamura K."/>
            <person name="Iida T."/>
            <person name="Hattori M."/>
            <person name="Ohkuma M."/>
        </authorList>
    </citation>
    <scope>NUCLEOTIDE SEQUENCE [LARGE SCALE GENOMIC DNA]</scope>
    <source>
        <strain evidence="4">JCM 9152</strain>
    </source>
</reference>
<dbReference type="CDD" id="cd01700">
    <property type="entry name" value="PolY_Pol_V_umuC"/>
    <property type="match status" value="1"/>
</dbReference>
<keyword evidence="2" id="KW-0515">Mutator protein</keyword>
<evidence type="ECO:0000259" key="3">
    <source>
        <dbReference type="PROSITE" id="PS50173"/>
    </source>
</evidence>
<accession>W4QKR9</accession>
<dbReference type="InterPro" id="IPR017961">
    <property type="entry name" value="DNA_pol_Y-fam_little_finger"/>
</dbReference>
<comment type="similarity">
    <text evidence="1 2">Belongs to the DNA polymerase type-Y family.</text>
</comment>
<dbReference type="InterPro" id="IPR036775">
    <property type="entry name" value="DNA_pol_Y-fam_lit_finger_sf"/>
</dbReference>
<dbReference type="InterPro" id="IPR043502">
    <property type="entry name" value="DNA/RNA_pol_sf"/>
</dbReference>
<dbReference type="InterPro" id="IPR043128">
    <property type="entry name" value="Rev_trsase/Diguanyl_cyclase"/>
</dbReference>
<comment type="function">
    <text evidence="2">Poorly processive, error-prone DNA polymerase involved in untargeted mutagenesis. Copies undamaged DNA at stalled replication forks, which arise in vivo from mismatched or misaligned primer ends. These misaligned primers can be extended by PolIV. Exhibits no 3'-5' exonuclease (proofreading) activity. May be involved in translesional synthesis, in conjunction with the beta clamp from PolIII.</text>
</comment>
<dbReference type="RefSeq" id="WP_035346093.1">
    <property type="nucleotide sequence ID" value="NZ_BAUU01000025.1"/>
</dbReference>
<keyword evidence="2" id="KW-0479">Metal-binding</keyword>
<dbReference type="GO" id="GO:0009432">
    <property type="term" value="P:SOS response"/>
    <property type="evidence" value="ECO:0007669"/>
    <property type="project" value="TreeGrafter"/>
</dbReference>
<feature type="site" description="Substrate discrimination" evidence="2">
    <location>
        <position position="14"/>
    </location>
</feature>
<dbReference type="GO" id="GO:0042276">
    <property type="term" value="P:error-prone translesion synthesis"/>
    <property type="evidence" value="ECO:0007669"/>
    <property type="project" value="TreeGrafter"/>
</dbReference>
<dbReference type="SUPFAM" id="SSF56672">
    <property type="entry name" value="DNA/RNA polymerases"/>
    <property type="match status" value="1"/>
</dbReference>
<organism evidence="4 5">
    <name type="scientific">Halalkalibacter hemicellulosilyticusJCM 9152</name>
    <dbReference type="NCBI Taxonomy" id="1236971"/>
    <lineage>
        <taxon>Bacteria</taxon>
        <taxon>Bacillati</taxon>
        <taxon>Bacillota</taxon>
        <taxon>Bacilli</taxon>
        <taxon>Bacillales</taxon>
        <taxon>Bacillaceae</taxon>
        <taxon>Halalkalibacter</taxon>
    </lineage>
</organism>
<keyword evidence="2" id="KW-0460">Magnesium</keyword>
<dbReference type="GO" id="GO:0003684">
    <property type="term" value="F:damaged DNA binding"/>
    <property type="evidence" value="ECO:0007669"/>
    <property type="project" value="InterPro"/>
</dbReference>
<dbReference type="EMBL" id="BAUU01000025">
    <property type="protein sequence ID" value="GAE31909.1"/>
    <property type="molecule type" value="Genomic_DNA"/>
</dbReference>
<name>W4QKR9_9BACI</name>
<sequence>MKRTVFLIDMESFYVSIEKSFYPESRGKPTVVSGDPKRRSGVILAACPIAKKYGIQTAERLWEAQQKCSDLIIIKPKMETYMKVSVHITDILYRFTDLVEPYSIDEQFVDVTGCLHAYESVDALAEMIQETILAETGVFARIGIGDNKLLAKMACDRFAKKRKEGRFTLRKEDVPVHMWPLPIRSLFGVSTRMERHFHNMAIRTIGHLAQSPLERLKKKWGIPGHVLWLSANGHDDSPLAELTADGEAKGIGHAMTLPRDYDSFTEIKVILLELCEEVASRARQSKQLGETIQVFARGANYEQPFSFLRQRPLPQPSHYSLDLYEVAVSLFQQFWSGQPIRQIGVTLTKLSSDRARQLSLFEVDTGRKEQIGRTMDTINNKFGKASIIRAVSMTAAGQAKERAKKIGGHYK</sequence>
<keyword evidence="2" id="KW-0548">Nucleotidyltransferase</keyword>
<dbReference type="OrthoDB" id="9808813at2"/>
<dbReference type="InterPro" id="IPR001126">
    <property type="entry name" value="UmuC"/>
</dbReference>
<dbReference type="InterPro" id="IPR050116">
    <property type="entry name" value="DNA_polymerase-Y"/>
</dbReference>
<evidence type="ECO:0000256" key="2">
    <source>
        <dbReference type="HAMAP-Rule" id="MF_01113"/>
    </source>
</evidence>
<dbReference type="GO" id="GO:0006281">
    <property type="term" value="P:DNA repair"/>
    <property type="evidence" value="ECO:0007669"/>
    <property type="project" value="UniProtKB-UniRule"/>
</dbReference>
<dbReference type="GO" id="GO:0006261">
    <property type="term" value="P:DNA-templated DNA replication"/>
    <property type="evidence" value="ECO:0007669"/>
    <property type="project" value="UniProtKB-UniRule"/>
</dbReference>
<feature type="binding site" evidence="2">
    <location>
        <position position="9"/>
    </location>
    <ligand>
        <name>Mg(2+)</name>
        <dbReference type="ChEBI" id="CHEBI:18420"/>
    </ligand>
</feature>
<dbReference type="Gene3D" id="3.30.1490.100">
    <property type="entry name" value="DNA polymerase, Y-family, little finger domain"/>
    <property type="match status" value="1"/>
</dbReference>
<dbReference type="HAMAP" id="MF_01113">
    <property type="entry name" value="DNApol_IV"/>
    <property type="match status" value="1"/>
</dbReference>
<feature type="binding site" evidence="2">
    <location>
        <position position="105"/>
    </location>
    <ligand>
        <name>Mg(2+)</name>
        <dbReference type="ChEBI" id="CHEBI:18420"/>
    </ligand>
</feature>
<keyword evidence="2" id="KW-0235">DNA replication</keyword>
<keyword evidence="2" id="KW-0808">Transferase</keyword>
<comment type="subunit">
    <text evidence="2">Monomer.</text>
</comment>
<dbReference type="NCBIfam" id="NF002848">
    <property type="entry name" value="PRK03103.1"/>
    <property type="match status" value="1"/>
</dbReference>
<comment type="cofactor">
    <cofactor evidence="2">
        <name>Mg(2+)</name>
        <dbReference type="ChEBI" id="CHEBI:18420"/>
    </cofactor>
    <text evidence="2">Binds 2 magnesium ions per subunit.</text>
</comment>
<dbReference type="SUPFAM" id="SSF100879">
    <property type="entry name" value="Lesion bypass DNA polymerase (Y-family), little finger domain"/>
    <property type="match status" value="1"/>
</dbReference>